<accession>A0A443PSS8</accession>
<sequence length="212" mass="24782">MKKTHFMSTPKPDLSAISLSMARKNRPRDLLIRRLRQYFLYSKLRSLLPPQPLQLTSFVGSTEMATEYEPPRHEIPRGDFDEDKRAENNREEKEAREEEEDDDDVVCECHYVNDNDEDGDEVVGTEKAFVPSIKIKRMDNSLLISTVVLKDVALSSSLFRLLEEEKLNIIFENQYRTETKVSHTLQVRVPLEYDVDVLERKLQKWARTGTHL</sequence>
<name>A0A443PSS8_9MAGN</name>
<protein>
    <submittedName>
        <fullName evidence="2">Uncharacterized protein</fullName>
    </submittedName>
</protein>
<dbReference type="EMBL" id="QPKB01000010">
    <property type="protein sequence ID" value="RWR93819.1"/>
    <property type="molecule type" value="Genomic_DNA"/>
</dbReference>
<dbReference type="OrthoDB" id="1918961at2759"/>
<evidence type="ECO:0000313" key="2">
    <source>
        <dbReference type="EMBL" id="RWR93819.1"/>
    </source>
</evidence>
<reference evidence="2 3" key="1">
    <citation type="journal article" date="2019" name="Nat. Plants">
        <title>Stout camphor tree genome fills gaps in understanding of flowering plant genome evolution.</title>
        <authorList>
            <person name="Chaw S.M."/>
            <person name="Liu Y.C."/>
            <person name="Wu Y.W."/>
            <person name="Wang H.Y."/>
            <person name="Lin C.I."/>
            <person name="Wu C.S."/>
            <person name="Ke H.M."/>
            <person name="Chang L.Y."/>
            <person name="Hsu C.Y."/>
            <person name="Yang H.T."/>
            <person name="Sudianto E."/>
            <person name="Hsu M.H."/>
            <person name="Wu K.P."/>
            <person name="Wang L.N."/>
            <person name="Leebens-Mack J.H."/>
            <person name="Tsai I.J."/>
        </authorList>
    </citation>
    <scope>NUCLEOTIDE SEQUENCE [LARGE SCALE GENOMIC DNA]</scope>
    <source>
        <strain evidence="3">cv. Chaw 1501</strain>
        <tissue evidence="2">Young leaves</tissue>
    </source>
</reference>
<gene>
    <name evidence="2" type="ORF">CKAN_02309500</name>
</gene>
<dbReference type="AlphaFoldDB" id="A0A443PSS8"/>
<keyword evidence="3" id="KW-1185">Reference proteome</keyword>
<dbReference type="Proteomes" id="UP000283530">
    <property type="component" value="Unassembled WGS sequence"/>
</dbReference>
<evidence type="ECO:0000256" key="1">
    <source>
        <dbReference type="SAM" id="MobiDB-lite"/>
    </source>
</evidence>
<organism evidence="2 3">
    <name type="scientific">Cinnamomum micranthum f. kanehirae</name>
    <dbReference type="NCBI Taxonomy" id="337451"/>
    <lineage>
        <taxon>Eukaryota</taxon>
        <taxon>Viridiplantae</taxon>
        <taxon>Streptophyta</taxon>
        <taxon>Embryophyta</taxon>
        <taxon>Tracheophyta</taxon>
        <taxon>Spermatophyta</taxon>
        <taxon>Magnoliopsida</taxon>
        <taxon>Magnoliidae</taxon>
        <taxon>Laurales</taxon>
        <taxon>Lauraceae</taxon>
        <taxon>Cinnamomum</taxon>
    </lineage>
</organism>
<evidence type="ECO:0000313" key="3">
    <source>
        <dbReference type="Proteomes" id="UP000283530"/>
    </source>
</evidence>
<proteinExistence type="predicted"/>
<feature type="region of interest" description="Disordered" evidence="1">
    <location>
        <begin position="67"/>
        <end position="103"/>
    </location>
</feature>
<comment type="caution">
    <text evidence="2">The sequence shown here is derived from an EMBL/GenBank/DDBJ whole genome shotgun (WGS) entry which is preliminary data.</text>
</comment>
<feature type="compositionally biased region" description="Basic and acidic residues" evidence="1">
    <location>
        <begin position="69"/>
        <end position="96"/>
    </location>
</feature>